<dbReference type="EMBL" id="AMZH03008092">
    <property type="protein sequence ID" value="RRT59728.1"/>
    <property type="molecule type" value="Genomic_DNA"/>
</dbReference>
<sequence length="204" mass="23083">MNRTLASSVDVRVGQCAASLFAYLLLAATTSYGREDDNKLIEIDHIHPIIEEERRRRRASEREEKCGLGWRWWRAGARSPLQPCEAVISPAAKEGLVPLVIPLSESSADLAVFCSSVLIMLTLFLSYRMEMPVVEVHKHGVWLLAKSVDLYIHRILVEEDAKAQDSNKLWNASSEAGEKLYKRGDFLESQITDLDVYLLKKVKI</sequence>
<gene>
    <name evidence="1" type="ORF">B296_00045589</name>
</gene>
<protein>
    <submittedName>
        <fullName evidence="1">Uncharacterized protein</fullName>
    </submittedName>
</protein>
<proteinExistence type="predicted"/>
<reference evidence="1 2" key="1">
    <citation type="journal article" date="2014" name="Agronomy (Basel)">
        <title>A Draft Genome Sequence for Ensete ventricosum, the Drought-Tolerant Tree Against Hunger.</title>
        <authorList>
            <person name="Harrison J."/>
            <person name="Moore K.A."/>
            <person name="Paszkiewicz K."/>
            <person name="Jones T."/>
            <person name="Grant M."/>
            <person name="Ambacheew D."/>
            <person name="Muzemil S."/>
            <person name="Studholme D.J."/>
        </authorList>
    </citation>
    <scope>NUCLEOTIDE SEQUENCE [LARGE SCALE GENOMIC DNA]</scope>
</reference>
<evidence type="ECO:0000313" key="2">
    <source>
        <dbReference type="Proteomes" id="UP000287651"/>
    </source>
</evidence>
<accession>A0A426Z6X3</accession>
<name>A0A426Z6X3_ENSVE</name>
<dbReference type="PANTHER" id="PTHR35115">
    <property type="entry name" value="CYCLIN DELTA-3"/>
    <property type="match status" value="1"/>
</dbReference>
<evidence type="ECO:0000313" key="1">
    <source>
        <dbReference type="EMBL" id="RRT59728.1"/>
    </source>
</evidence>
<organism evidence="1 2">
    <name type="scientific">Ensete ventricosum</name>
    <name type="common">Abyssinian banana</name>
    <name type="synonym">Musa ensete</name>
    <dbReference type="NCBI Taxonomy" id="4639"/>
    <lineage>
        <taxon>Eukaryota</taxon>
        <taxon>Viridiplantae</taxon>
        <taxon>Streptophyta</taxon>
        <taxon>Embryophyta</taxon>
        <taxon>Tracheophyta</taxon>
        <taxon>Spermatophyta</taxon>
        <taxon>Magnoliopsida</taxon>
        <taxon>Liliopsida</taxon>
        <taxon>Zingiberales</taxon>
        <taxon>Musaceae</taxon>
        <taxon>Ensete</taxon>
    </lineage>
</organism>
<comment type="caution">
    <text evidence="1">The sequence shown here is derived from an EMBL/GenBank/DDBJ whole genome shotgun (WGS) entry which is preliminary data.</text>
</comment>
<dbReference type="AlphaFoldDB" id="A0A426Z6X3"/>
<dbReference type="InterPro" id="IPR045287">
    <property type="entry name" value="PAB"/>
</dbReference>
<dbReference type="Proteomes" id="UP000287651">
    <property type="component" value="Unassembled WGS sequence"/>
</dbReference>
<dbReference type="PANTHER" id="PTHR35115:SF1">
    <property type="entry name" value="PROTEIN IN CHLOROPLAST ATPASE BIOGENESIS, CHLOROPLASTIC"/>
    <property type="match status" value="1"/>
</dbReference>